<evidence type="ECO:0000256" key="14">
    <source>
        <dbReference type="SAM" id="SignalP"/>
    </source>
</evidence>
<name>H3D0F9_TETNG</name>
<evidence type="ECO:0000256" key="4">
    <source>
        <dbReference type="ARBA" id="ARBA00020180"/>
    </source>
</evidence>
<evidence type="ECO:0000259" key="15">
    <source>
        <dbReference type="SMART" id="SM00078"/>
    </source>
</evidence>
<dbReference type="SUPFAM" id="SSF56994">
    <property type="entry name" value="Insulin-like"/>
    <property type="match status" value="1"/>
</dbReference>
<dbReference type="InterPro" id="IPR016179">
    <property type="entry name" value="Insulin-like"/>
</dbReference>
<evidence type="ECO:0000256" key="7">
    <source>
        <dbReference type="ARBA" id="ARBA00022729"/>
    </source>
</evidence>
<evidence type="ECO:0000256" key="1">
    <source>
        <dbReference type="ARBA" id="ARBA00004613"/>
    </source>
</evidence>
<evidence type="ECO:0000256" key="9">
    <source>
        <dbReference type="ARBA" id="ARBA00025288"/>
    </source>
</evidence>
<dbReference type="InterPro" id="IPR043387">
    <property type="entry name" value="INSL3/INSL4"/>
</dbReference>
<dbReference type="Gene3D" id="1.10.100.10">
    <property type="entry name" value="Insulin-like"/>
    <property type="match status" value="1"/>
</dbReference>
<evidence type="ECO:0000256" key="6">
    <source>
        <dbReference type="ARBA" id="ARBA00022685"/>
    </source>
</evidence>
<evidence type="ECO:0000313" key="16">
    <source>
        <dbReference type="Ensembl" id="ENSTNIP00000013995.1"/>
    </source>
</evidence>
<evidence type="ECO:0000256" key="11">
    <source>
        <dbReference type="ARBA" id="ARBA00032881"/>
    </source>
</evidence>
<accession>H3D0F9</accession>
<dbReference type="GO" id="GO:0005615">
    <property type="term" value="C:extracellular space"/>
    <property type="evidence" value="ECO:0007669"/>
    <property type="project" value="TreeGrafter"/>
</dbReference>
<reference evidence="17" key="1">
    <citation type="journal article" date="2004" name="Nature">
        <title>Genome duplication in the teleost fish Tetraodon nigroviridis reveals the early vertebrate proto-karyotype.</title>
        <authorList>
            <person name="Jaillon O."/>
            <person name="Aury J.-M."/>
            <person name="Brunet F."/>
            <person name="Petit J.-L."/>
            <person name="Stange-Thomann N."/>
            <person name="Mauceli E."/>
            <person name="Bouneau L."/>
            <person name="Fischer C."/>
            <person name="Ozouf-Costaz C."/>
            <person name="Bernot A."/>
            <person name="Nicaud S."/>
            <person name="Jaffe D."/>
            <person name="Fisher S."/>
            <person name="Lutfalla G."/>
            <person name="Dossat C."/>
            <person name="Segurens B."/>
            <person name="Dasilva C."/>
            <person name="Salanoubat M."/>
            <person name="Levy M."/>
            <person name="Boudet N."/>
            <person name="Castellano S."/>
            <person name="Anthouard V."/>
            <person name="Jubin C."/>
            <person name="Castelli V."/>
            <person name="Katinka M."/>
            <person name="Vacherie B."/>
            <person name="Biemont C."/>
            <person name="Skalli Z."/>
            <person name="Cattolico L."/>
            <person name="Poulain J."/>
            <person name="De Berardinis V."/>
            <person name="Cruaud C."/>
            <person name="Duprat S."/>
            <person name="Brottier P."/>
            <person name="Coutanceau J.-P."/>
            <person name="Gouzy J."/>
            <person name="Parra G."/>
            <person name="Lardier G."/>
            <person name="Chapple C."/>
            <person name="McKernan K.J."/>
            <person name="McEwan P."/>
            <person name="Bosak S."/>
            <person name="Kellis M."/>
            <person name="Volff J.-N."/>
            <person name="Guigo R."/>
            <person name="Zody M.C."/>
            <person name="Mesirov J."/>
            <person name="Lindblad-Toh K."/>
            <person name="Birren B."/>
            <person name="Nusbaum C."/>
            <person name="Kahn D."/>
            <person name="Robinson-Rechavi M."/>
            <person name="Laudet V."/>
            <person name="Schachter V."/>
            <person name="Quetier F."/>
            <person name="Saurin W."/>
            <person name="Scarpelli C."/>
            <person name="Wincker P."/>
            <person name="Lander E.S."/>
            <person name="Weissenbach J."/>
            <person name="Roest Crollius H."/>
        </authorList>
    </citation>
    <scope>NUCLEOTIDE SEQUENCE [LARGE SCALE GENOMIC DNA]</scope>
</reference>
<feature type="compositionally biased region" description="Low complexity" evidence="13">
    <location>
        <begin position="48"/>
        <end position="69"/>
    </location>
</feature>
<evidence type="ECO:0000313" key="17">
    <source>
        <dbReference type="Proteomes" id="UP000007303"/>
    </source>
</evidence>
<reference evidence="16" key="2">
    <citation type="submission" date="2025-08" db="UniProtKB">
        <authorList>
            <consortium name="Ensembl"/>
        </authorList>
    </citation>
    <scope>IDENTIFICATION</scope>
</reference>
<comment type="subcellular location">
    <subcellularLocation>
        <location evidence="1 12">Secreted</location>
    </subcellularLocation>
</comment>
<dbReference type="InParanoid" id="H3D0F9"/>
<dbReference type="GeneTree" id="ENSGT00940000176935"/>
<proteinExistence type="inferred from homology"/>
<dbReference type="InterPro" id="IPR036438">
    <property type="entry name" value="Insulin-like_sf"/>
</dbReference>
<keyword evidence="5 12" id="KW-0964">Secreted</keyword>
<dbReference type="STRING" id="99883.ENSTNIP00000013995"/>
<dbReference type="GO" id="GO:0001664">
    <property type="term" value="F:G protein-coupled receptor binding"/>
    <property type="evidence" value="ECO:0007669"/>
    <property type="project" value="TreeGrafter"/>
</dbReference>
<keyword evidence="7 14" id="KW-0732">Signal</keyword>
<keyword evidence="6" id="KW-0165">Cleavage on pair of basic residues</keyword>
<comment type="similarity">
    <text evidence="2 12">Belongs to the insulin family.</text>
</comment>
<evidence type="ECO:0000256" key="12">
    <source>
        <dbReference type="RuleBase" id="RU000406"/>
    </source>
</evidence>
<dbReference type="InterPro" id="IPR022353">
    <property type="entry name" value="Insulin_CS"/>
</dbReference>
<evidence type="ECO:0000256" key="2">
    <source>
        <dbReference type="ARBA" id="ARBA00009034"/>
    </source>
</evidence>
<feature type="region of interest" description="Disordered" evidence="13">
    <location>
        <begin position="46"/>
        <end position="88"/>
    </location>
</feature>
<dbReference type="GO" id="GO:0007193">
    <property type="term" value="P:adenylate cyclase-inhibiting G protein-coupled receptor signaling pathway"/>
    <property type="evidence" value="ECO:0007669"/>
    <property type="project" value="TreeGrafter"/>
</dbReference>
<evidence type="ECO:0000256" key="3">
    <source>
        <dbReference type="ARBA" id="ARBA00014427"/>
    </source>
</evidence>
<sequence length="127" mass="13815">MSAAKSLVMLLVVLETAVCTTDSQERIKMCGRDLIRLAVSSCGNSRLSRSLSEVEGSQSSSSKMDQQMSAKALWMARPPPGSGDDGDGFSLVPRWYPVSPRFRRSAGKISDLCCEIGCSMKELIQFC</sequence>
<dbReference type="SMART" id="SM00078">
    <property type="entry name" value="IlGF"/>
    <property type="match status" value="1"/>
</dbReference>
<feature type="chain" id="PRO_5003582662" description="Insulin" evidence="14">
    <location>
        <begin position="24"/>
        <end position="127"/>
    </location>
</feature>
<keyword evidence="17" id="KW-1185">Reference proteome</keyword>
<dbReference type="Pfam" id="PF00049">
    <property type="entry name" value="Insulin"/>
    <property type="match status" value="1"/>
</dbReference>
<protein>
    <recommendedName>
        <fullName evidence="4">Insulin</fullName>
    </recommendedName>
    <alternativeName>
        <fullName evidence="3">Insulin-like 3</fullName>
    </alternativeName>
    <alternativeName>
        <fullName evidence="11">Leydig insulin-like peptide</fullName>
    </alternativeName>
    <alternativeName>
        <fullName evidence="10">Relaxin-like factor</fullName>
    </alternativeName>
</protein>
<dbReference type="AlphaFoldDB" id="H3D0F9"/>
<evidence type="ECO:0000256" key="10">
    <source>
        <dbReference type="ARBA" id="ARBA00032209"/>
    </source>
</evidence>
<dbReference type="FunCoup" id="H3D0F9">
    <property type="interactions" value="16"/>
</dbReference>
<feature type="domain" description="Insulin-like" evidence="15">
    <location>
        <begin position="27"/>
        <end position="127"/>
    </location>
</feature>
<dbReference type="CDD" id="cd04365">
    <property type="entry name" value="IlGF_relaxin_like"/>
    <property type="match status" value="1"/>
</dbReference>
<dbReference type="OMA" id="QERIKMC"/>
<evidence type="ECO:0000256" key="8">
    <source>
        <dbReference type="ARBA" id="ARBA00023157"/>
    </source>
</evidence>
<comment type="function">
    <text evidence="9">Seems to play a role in testicular function. May be a trophic hormone with a role in testicular descent in fetal life. Is a ligand for LGR8 receptor.</text>
</comment>
<dbReference type="GO" id="GO:0005179">
    <property type="term" value="F:hormone activity"/>
    <property type="evidence" value="ECO:0007669"/>
    <property type="project" value="InterPro"/>
</dbReference>
<evidence type="ECO:0000256" key="13">
    <source>
        <dbReference type="SAM" id="MobiDB-lite"/>
    </source>
</evidence>
<dbReference type="HOGENOM" id="CLU_1969862_0_0_1"/>
<dbReference type="PANTHER" id="PTHR10423">
    <property type="entry name" value="INSULIN-LIKE 3"/>
    <property type="match status" value="1"/>
</dbReference>
<reference evidence="16" key="3">
    <citation type="submission" date="2025-09" db="UniProtKB">
        <authorList>
            <consortium name="Ensembl"/>
        </authorList>
    </citation>
    <scope>IDENTIFICATION</scope>
</reference>
<organism evidence="16 17">
    <name type="scientific">Tetraodon nigroviridis</name>
    <name type="common">Spotted green pufferfish</name>
    <name type="synonym">Chelonodon nigroviridis</name>
    <dbReference type="NCBI Taxonomy" id="99883"/>
    <lineage>
        <taxon>Eukaryota</taxon>
        <taxon>Metazoa</taxon>
        <taxon>Chordata</taxon>
        <taxon>Craniata</taxon>
        <taxon>Vertebrata</taxon>
        <taxon>Euteleostomi</taxon>
        <taxon>Actinopterygii</taxon>
        <taxon>Neopterygii</taxon>
        <taxon>Teleostei</taxon>
        <taxon>Neoteleostei</taxon>
        <taxon>Acanthomorphata</taxon>
        <taxon>Eupercaria</taxon>
        <taxon>Tetraodontiformes</taxon>
        <taxon>Tetradontoidea</taxon>
        <taxon>Tetraodontidae</taxon>
        <taxon>Tetraodon</taxon>
    </lineage>
</organism>
<evidence type="ECO:0000256" key="5">
    <source>
        <dbReference type="ARBA" id="ARBA00022525"/>
    </source>
</evidence>
<dbReference type="PROSITE" id="PS00262">
    <property type="entry name" value="INSULIN"/>
    <property type="match status" value="1"/>
</dbReference>
<dbReference type="PANTHER" id="PTHR10423:SF3">
    <property type="entry name" value="INSULIN-LIKE 3"/>
    <property type="match status" value="1"/>
</dbReference>
<dbReference type="Proteomes" id="UP000007303">
    <property type="component" value="Unassembled WGS sequence"/>
</dbReference>
<dbReference type="Ensembl" id="ENSTNIT00000014190.1">
    <property type="protein sequence ID" value="ENSTNIP00000013995.1"/>
    <property type="gene ID" value="ENSTNIG00000011059.1"/>
</dbReference>
<keyword evidence="8" id="KW-1015">Disulfide bond</keyword>
<feature type="signal peptide" evidence="14">
    <location>
        <begin position="1"/>
        <end position="23"/>
    </location>
</feature>